<evidence type="ECO:0000259" key="7">
    <source>
        <dbReference type="PROSITE" id="PS50950"/>
    </source>
</evidence>
<dbReference type="VEuPathDB" id="VectorBase:ISCW024195"/>
<evidence type="ECO:0000313" key="8">
    <source>
        <dbReference type="EMBL" id="EEC03241.1"/>
    </source>
</evidence>
<dbReference type="Pfam" id="PF13359">
    <property type="entry name" value="DDE_Tnp_4"/>
    <property type="match status" value="1"/>
</dbReference>
<evidence type="ECO:0000256" key="5">
    <source>
        <dbReference type="ARBA" id="ARBA00023125"/>
    </source>
</evidence>
<dbReference type="GO" id="GO:0008270">
    <property type="term" value="F:zinc ion binding"/>
    <property type="evidence" value="ECO:0007669"/>
    <property type="project" value="UniProtKB-KW"/>
</dbReference>
<dbReference type="EnsemblMetazoa" id="ISCW024195-RA">
    <property type="protein sequence ID" value="ISCW024195-PA"/>
    <property type="gene ID" value="ISCW024195"/>
</dbReference>
<keyword evidence="3 6" id="KW-0863">Zinc-finger</keyword>
<sequence length="343" mass="38858">GFITIFMAPRAKQDKLRASKQFCFVPGCVSARWKGVTTSYHKFPAHGMPRRSVWIHKLQIGKKVTGSMVVCSRHFIGDDFFFPGNFSSLFTKDNVNSFTRLPSLEVLNALVSCYGKIVRITNKYQLSARERVVLNMKLKHNVSTTFLKSLFRCSLSICTRIIVETTRVLSQILCSIVCIPSKEVTLDNMPVHFRPFQNVRLVLDCTEMAIAQPKCLRCALLTYSFYKKGFTCKYMISVTPSGVISHISKGYGGRASDKAIFEQSGVLDSLLPVVDAIMIDRGFLIDSFCEDQLITVIRPPFRQQVQLSKQQALQTQKIASARVYVERAIQWMKIFKILASRIP</sequence>
<gene>
    <name evidence="8" type="ORF">IscW_ISCW024195</name>
</gene>
<evidence type="ECO:0000256" key="1">
    <source>
        <dbReference type="ARBA" id="ARBA00001968"/>
    </source>
</evidence>
<dbReference type="InterPro" id="IPR027806">
    <property type="entry name" value="HARBI1_dom"/>
</dbReference>
<keyword evidence="4" id="KW-0862">Zinc</keyword>
<organism>
    <name type="scientific">Ixodes scapularis</name>
    <name type="common">Black-legged tick</name>
    <name type="synonym">Deer tick</name>
    <dbReference type="NCBI Taxonomy" id="6945"/>
    <lineage>
        <taxon>Eukaryota</taxon>
        <taxon>Metazoa</taxon>
        <taxon>Ecdysozoa</taxon>
        <taxon>Arthropoda</taxon>
        <taxon>Chelicerata</taxon>
        <taxon>Arachnida</taxon>
        <taxon>Acari</taxon>
        <taxon>Parasitiformes</taxon>
        <taxon>Ixodida</taxon>
        <taxon>Ixodoidea</taxon>
        <taxon>Ixodidae</taxon>
        <taxon>Ixodinae</taxon>
        <taxon>Ixodes</taxon>
    </lineage>
</organism>
<comment type="cofactor">
    <cofactor evidence="1">
        <name>a divalent metal cation</name>
        <dbReference type="ChEBI" id="CHEBI:60240"/>
    </cofactor>
</comment>
<evidence type="ECO:0000313" key="10">
    <source>
        <dbReference type="Proteomes" id="UP000001555"/>
    </source>
</evidence>
<dbReference type="VEuPathDB" id="VectorBase:ISCP_005847"/>
<dbReference type="OrthoDB" id="6485302at2759"/>
<name>B7P9G9_IXOSC</name>
<dbReference type="Gene3D" id="6.20.210.20">
    <property type="entry name" value="THAP domain"/>
    <property type="match status" value="1"/>
</dbReference>
<proteinExistence type="predicted"/>
<dbReference type="EMBL" id="DS663487">
    <property type="protein sequence ID" value="EEC03241.1"/>
    <property type="molecule type" value="Genomic_DNA"/>
</dbReference>
<reference evidence="8 10" key="1">
    <citation type="submission" date="2008-03" db="EMBL/GenBank/DDBJ databases">
        <title>Annotation of Ixodes scapularis.</title>
        <authorList>
            <consortium name="Ixodes scapularis Genome Project Consortium"/>
            <person name="Caler E."/>
            <person name="Hannick L.I."/>
            <person name="Bidwell S."/>
            <person name="Joardar V."/>
            <person name="Thiagarajan M."/>
            <person name="Amedeo P."/>
            <person name="Galinsky K.J."/>
            <person name="Schobel S."/>
            <person name="Inman J."/>
            <person name="Hostetler J."/>
            <person name="Miller J."/>
            <person name="Hammond M."/>
            <person name="Megy K."/>
            <person name="Lawson D."/>
            <person name="Kodira C."/>
            <person name="Sutton G."/>
            <person name="Meyer J."/>
            <person name="Hill C.A."/>
            <person name="Birren B."/>
            <person name="Nene V."/>
            <person name="Collins F."/>
            <person name="Alarcon-Chaidez F."/>
            <person name="Wikel S."/>
            <person name="Strausberg R."/>
        </authorList>
    </citation>
    <scope>NUCLEOTIDE SEQUENCE [LARGE SCALE GENOMIC DNA]</scope>
    <source>
        <strain evidence="10">Wikel</strain>
        <strain evidence="8">Wikel colony</strain>
    </source>
</reference>
<dbReference type="InterPro" id="IPR006612">
    <property type="entry name" value="THAP_Znf"/>
</dbReference>
<dbReference type="InParanoid" id="B7P9G9"/>
<dbReference type="VEuPathDB" id="VectorBase:ISCI024195"/>
<dbReference type="VEuPathDB" id="VectorBase:ISCP_008277"/>
<dbReference type="PANTHER" id="PTHR23080:SF141">
    <property type="entry name" value="TRANSPOSASE HELIX-TURN-HELIX DOMAIN-CONTAINING PROTEIN"/>
    <property type="match status" value="1"/>
</dbReference>
<feature type="non-terminal residue" evidence="8">
    <location>
        <position position="1"/>
    </location>
</feature>
<dbReference type="HOGENOM" id="CLU_025643_1_0_1"/>
<dbReference type="Proteomes" id="UP000001555">
    <property type="component" value="Unassembled WGS sequence"/>
</dbReference>
<evidence type="ECO:0000256" key="2">
    <source>
        <dbReference type="ARBA" id="ARBA00022723"/>
    </source>
</evidence>
<keyword evidence="5 6" id="KW-0238">DNA-binding</keyword>
<dbReference type="SUPFAM" id="SSF57716">
    <property type="entry name" value="Glucocorticoid receptor-like (DNA-binding domain)"/>
    <property type="match status" value="1"/>
</dbReference>
<dbReference type="EMBL" id="ABJB010008545">
    <property type="status" value="NOT_ANNOTATED_CDS"/>
    <property type="molecule type" value="Genomic_DNA"/>
</dbReference>
<dbReference type="PROSITE" id="PS50950">
    <property type="entry name" value="ZF_THAP"/>
    <property type="match status" value="1"/>
</dbReference>
<protein>
    <recommendedName>
        <fullName evidence="7">THAP-type domain-containing protein</fullName>
    </recommendedName>
</protein>
<dbReference type="SMART" id="SM00980">
    <property type="entry name" value="THAP"/>
    <property type="match status" value="1"/>
</dbReference>
<accession>B7P9G9</accession>
<dbReference type="GO" id="GO:0003677">
    <property type="term" value="F:DNA binding"/>
    <property type="evidence" value="ECO:0007669"/>
    <property type="project" value="UniProtKB-UniRule"/>
</dbReference>
<dbReference type="AlphaFoldDB" id="B7P9G9"/>
<dbReference type="PaxDb" id="6945-B7P9G9"/>
<evidence type="ECO:0000256" key="3">
    <source>
        <dbReference type="ARBA" id="ARBA00022771"/>
    </source>
</evidence>
<keyword evidence="10" id="KW-1185">Reference proteome</keyword>
<keyword evidence="2" id="KW-0479">Metal-binding</keyword>
<dbReference type="EMBL" id="ABJB010377454">
    <property type="status" value="NOT_ANNOTATED_CDS"/>
    <property type="molecule type" value="Genomic_DNA"/>
</dbReference>
<dbReference type="PANTHER" id="PTHR23080">
    <property type="entry name" value="THAP DOMAIN PROTEIN"/>
    <property type="match status" value="1"/>
</dbReference>
<evidence type="ECO:0000256" key="6">
    <source>
        <dbReference type="PROSITE-ProRule" id="PRU00309"/>
    </source>
</evidence>
<reference evidence="9" key="2">
    <citation type="submission" date="2020-05" db="UniProtKB">
        <authorList>
            <consortium name="EnsemblMetazoa"/>
        </authorList>
    </citation>
    <scope>IDENTIFICATION</scope>
    <source>
        <strain evidence="9">wikel</strain>
    </source>
</reference>
<evidence type="ECO:0000256" key="4">
    <source>
        <dbReference type="ARBA" id="ARBA00022833"/>
    </source>
</evidence>
<evidence type="ECO:0000313" key="9">
    <source>
        <dbReference type="EnsemblMetazoa" id="ISCW024195-PA"/>
    </source>
</evidence>
<dbReference type="InterPro" id="IPR038441">
    <property type="entry name" value="THAP_Znf_sf"/>
</dbReference>
<feature type="domain" description="THAP-type" evidence="7">
    <location>
        <begin position="19"/>
        <end position="105"/>
    </location>
</feature>
<dbReference type="Pfam" id="PF05485">
    <property type="entry name" value="THAP"/>
    <property type="match status" value="1"/>
</dbReference>